<keyword evidence="1 3" id="KW-0808">Transferase</keyword>
<dbReference type="GO" id="GO:0043048">
    <property type="term" value="P:dolichyl monophosphate biosynthetic process"/>
    <property type="evidence" value="ECO:0007669"/>
    <property type="project" value="EnsemblFungi"/>
</dbReference>
<dbReference type="InterPro" id="IPR001441">
    <property type="entry name" value="UPP_synth-like"/>
</dbReference>
<evidence type="ECO:0000256" key="3">
    <source>
        <dbReference type="RuleBase" id="RU363018"/>
    </source>
</evidence>
<dbReference type="STRING" id="869754.A0A1A0H571"/>
<dbReference type="GO" id="GO:0005811">
    <property type="term" value="C:lipid droplet"/>
    <property type="evidence" value="ECO:0007669"/>
    <property type="project" value="EnsemblFungi"/>
</dbReference>
<dbReference type="InterPro" id="IPR036424">
    <property type="entry name" value="UPP_synth-like_sf"/>
</dbReference>
<reference evidence="4 5" key="1">
    <citation type="submission" date="2016-05" db="EMBL/GenBank/DDBJ databases">
        <title>Comparative genomics of biotechnologically important yeasts.</title>
        <authorList>
            <consortium name="DOE Joint Genome Institute"/>
            <person name="Riley R."/>
            <person name="Haridas S."/>
            <person name="Wolfe K.H."/>
            <person name="Lopes M.R."/>
            <person name="Hittinger C.T."/>
            <person name="Goker M."/>
            <person name="Salamov A."/>
            <person name="Wisecaver J."/>
            <person name="Long T.M."/>
            <person name="Aerts A.L."/>
            <person name="Barry K."/>
            <person name="Choi C."/>
            <person name="Clum A."/>
            <person name="Coughlan A.Y."/>
            <person name="Deshpande S."/>
            <person name="Douglass A.P."/>
            <person name="Hanson S.J."/>
            <person name="Klenk H.-P."/>
            <person name="LaButti K."/>
            <person name="Lapidus A."/>
            <person name="Lindquist E."/>
            <person name="Lipzen A."/>
            <person name="Meier-kolthoff J.P."/>
            <person name="Ohm R.A."/>
            <person name="Otillar R.P."/>
            <person name="Pangilinan J."/>
            <person name="Peng Y."/>
            <person name="Rokas A."/>
            <person name="Rosa C.A."/>
            <person name="Scheuner C."/>
            <person name="Sibirny A.A."/>
            <person name="Slot J.C."/>
            <person name="Stielow J.B."/>
            <person name="Sun H."/>
            <person name="Kurtzman C.P."/>
            <person name="Blackwell M."/>
            <person name="Grigoriev I.V."/>
            <person name="Jeffries T.W."/>
        </authorList>
    </citation>
    <scope>NUCLEOTIDE SEQUENCE [LARGE SCALE GENOMIC DNA]</scope>
    <source>
        <strain evidence="4 5">NRRL YB-4993</strain>
    </source>
</reference>
<dbReference type="Pfam" id="PF01255">
    <property type="entry name" value="Prenyltransf"/>
    <property type="match status" value="1"/>
</dbReference>
<dbReference type="FunFam" id="3.40.1180.10:FF:000005">
    <property type="entry name" value="Alkyl transferase"/>
    <property type="match status" value="1"/>
</dbReference>
<gene>
    <name evidence="4" type="ORF">METBIDRAFT_26169</name>
</gene>
<dbReference type="NCBIfam" id="TIGR00055">
    <property type="entry name" value="uppS"/>
    <property type="match status" value="1"/>
</dbReference>
<dbReference type="GO" id="GO:0045547">
    <property type="term" value="F:ditrans,polycis-polyprenyl diphosphate synthase [(2E,6E)-farnesyl diphosphate specific] activity"/>
    <property type="evidence" value="ECO:0007669"/>
    <property type="project" value="EnsemblFungi"/>
</dbReference>
<dbReference type="PROSITE" id="PS01066">
    <property type="entry name" value="UPP_SYNTHASE"/>
    <property type="match status" value="1"/>
</dbReference>
<dbReference type="OrthoDB" id="4173905at2759"/>
<comment type="similarity">
    <text evidence="3">Belongs to the UPP synthase family.</text>
</comment>
<dbReference type="PANTHER" id="PTHR10291">
    <property type="entry name" value="DEHYDRODOLICHYL DIPHOSPHATE SYNTHASE FAMILY MEMBER"/>
    <property type="match status" value="1"/>
</dbReference>
<proteinExistence type="inferred from homology"/>
<dbReference type="RefSeq" id="XP_018709635.1">
    <property type="nucleotide sequence ID" value="XM_018855311.1"/>
</dbReference>
<feature type="non-terminal residue" evidence="4">
    <location>
        <position position="279"/>
    </location>
</feature>
<evidence type="ECO:0000256" key="1">
    <source>
        <dbReference type="ARBA" id="ARBA00022679"/>
    </source>
</evidence>
<dbReference type="Proteomes" id="UP000092555">
    <property type="component" value="Unassembled WGS sequence"/>
</dbReference>
<dbReference type="AlphaFoldDB" id="A0A1A0H571"/>
<dbReference type="SUPFAM" id="SSF64005">
    <property type="entry name" value="Undecaprenyl diphosphate synthase"/>
    <property type="match status" value="1"/>
</dbReference>
<dbReference type="EC" id="2.5.1.-" evidence="3"/>
<sequence>FVRHKSIEILKQGRIPKHVGFIMDGNRRYAKEKGLFTKEGHKAGAEALKTALESCYEIGIKEISIYAFSIENFKRPKSEIDDILSLLRKFLESVYKTATVSEHNIQVRIIGNRSLIEPSLLEDLEKLESETKTSKVSAYLNVCFAYTSRDEITHSVREVVGKHQSKDITKNEICERLLTENLYTRDPSQPLDILLRTSGHTRLSDFLLWQCTSNCSIVFLDTLWPDFSYWELYLILLKWSFEQAVMRNRHLDWGFSTVPQYVNLKLLPDSPPFASVAEK</sequence>
<dbReference type="GO" id="GO:0016020">
    <property type="term" value="C:membrane"/>
    <property type="evidence" value="ECO:0007669"/>
    <property type="project" value="TreeGrafter"/>
</dbReference>
<keyword evidence="2" id="KW-0460">Magnesium</keyword>
<dbReference type="GO" id="GO:1904423">
    <property type="term" value="C:dehydrodolichyl diphosphate synthase complex"/>
    <property type="evidence" value="ECO:0007669"/>
    <property type="project" value="EnsemblFungi"/>
</dbReference>
<organism evidence="4 5">
    <name type="scientific">Metschnikowia bicuspidata var. bicuspidata NRRL YB-4993</name>
    <dbReference type="NCBI Taxonomy" id="869754"/>
    <lineage>
        <taxon>Eukaryota</taxon>
        <taxon>Fungi</taxon>
        <taxon>Dikarya</taxon>
        <taxon>Ascomycota</taxon>
        <taxon>Saccharomycotina</taxon>
        <taxon>Pichiomycetes</taxon>
        <taxon>Metschnikowiaceae</taxon>
        <taxon>Metschnikowia</taxon>
    </lineage>
</organism>
<evidence type="ECO:0000256" key="2">
    <source>
        <dbReference type="ARBA" id="ARBA00022842"/>
    </source>
</evidence>
<feature type="non-terminal residue" evidence="4">
    <location>
        <position position="1"/>
    </location>
</feature>
<evidence type="ECO:0000313" key="5">
    <source>
        <dbReference type="Proteomes" id="UP000092555"/>
    </source>
</evidence>
<dbReference type="HAMAP" id="MF_01139">
    <property type="entry name" value="ISPT"/>
    <property type="match status" value="1"/>
</dbReference>
<dbReference type="Gene3D" id="3.40.1180.10">
    <property type="entry name" value="Decaprenyl diphosphate synthase-like"/>
    <property type="match status" value="1"/>
</dbReference>
<dbReference type="GO" id="GO:0016094">
    <property type="term" value="P:polyprenol biosynthetic process"/>
    <property type="evidence" value="ECO:0007669"/>
    <property type="project" value="TreeGrafter"/>
</dbReference>
<accession>A0A1A0H571</accession>
<name>A0A1A0H571_9ASCO</name>
<dbReference type="GO" id="GO:0005783">
    <property type="term" value="C:endoplasmic reticulum"/>
    <property type="evidence" value="ECO:0007669"/>
    <property type="project" value="TreeGrafter"/>
</dbReference>
<dbReference type="InterPro" id="IPR018520">
    <property type="entry name" value="UPP_synth-like_CS"/>
</dbReference>
<dbReference type="GeneID" id="30028287"/>
<comment type="caution">
    <text evidence="4">The sequence shown here is derived from an EMBL/GenBank/DDBJ whole genome shotgun (WGS) entry which is preliminary data.</text>
</comment>
<keyword evidence="5" id="KW-1185">Reference proteome</keyword>
<evidence type="ECO:0000313" key="4">
    <source>
        <dbReference type="EMBL" id="OBA19100.1"/>
    </source>
</evidence>
<dbReference type="PANTHER" id="PTHR10291:SF2">
    <property type="entry name" value="DEHYDRODOLICHYL DIPHOSPHATE SYNTHASE COMPLEX SUBUNIT SRT1"/>
    <property type="match status" value="1"/>
</dbReference>
<dbReference type="EMBL" id="LXTC01000008">
    <property type="protein sequence ID" value="OBA19100.1"/>
    <property type="molecule type" value="Genomic_DNA"/>
</dbReference>
<protein>
    <recommendedName>
        <fullName evidence="3">Alkyl transferase</fullName>
        <ecNumber evidence="3">2.5.1.-</ecNumber>
    </recommendedName>
</protein>
<dbReference type="CDD" id="cd00475">
    <property type="entry name" value="Cis_IPPS"/>
    <property type="match status" value="1"/>
</dbReference>